<dbReference type="FunFam" id="4.10.1000.10:FF:000022">
    <property type="entry name" value="Zinc finger CCCH domain-containing protein 7"/>
    <property type="match status" value="1"/>
</dbReference>
<feature type="zinc finger region" description="C3H1-type" evidence="5">
    <location>
        <begin position="225"/>
        <end position="248"/>
    </location>
</feature>
<keyword evidence="1 5" id="KW-0479">Metal-binding</keyword>
<feature type="compositionally biased region" description="Low complexity" evidence="6">
    <location>
        <begin position="66"/>
        <end position="77"/>
    </location>
</feature>
<dbReference type="OrthoDB" id="410307at2759"/>
<dbReference type="InterPro" id="IPR036855">
    <property type="entry name" value="Znf_CCCH_sf"/>
</dbReference>
<gene>
    <name evidence="8" type="ORF">AMS68_002479</name>
</gene>
<dbReference type="Pfam" id="PF00642">
    <property type="entry name" value="zf-CCCH"/>
    <property type="match status" value="2"/>
</dbReference>
<feature type="region of interest" description="Disordered" evidence="6">
    <location>
        <begin position="96"/>
        <end position="122"/>
    </location>
</feature>
<feature type="region of interest" description="Disordered" evidence="6">
    <location>
        <begin position="57"/>
        <end position="77"/>
    </location>
</feature>
<dbReference type="PROSITE" id="PS50103">
    <property type="entry name" value="ZF_C3H1"/>
    <property type="match status" value="3"/>
</dbReference>
<evidence type="ECO:0000313" key="8">
    <source>
        <dbReference type="EMBL" id="QIW96961.1"/>
    </source>
</evidence>
<feature type="domain" description="C3H1-type" evidence="7">
    <location>
        <begin position="299"/>
        <end position="327"/>
    </location>
</feature>
<dbReference type="SMART" id="SM00356">
    <property type="entry name" value="ZnF_C3H1"/>
    <property type="match status" value="5"/>
</dbReference>
<keyword evidence="2" id="KW-0677">Repeat</keyword>
<feature type="domain" description="C3H1-type" evidence="7">
    <location>
        <begin position="225"/>
        <end position="248"/>
    </location>
</feature>
<protein>
    <recommendedName>
        <fullName evidence="7">C3H1-type domain-containing protein</fullName>
    </recommendedName>
</protein>
<feature type="zinc finger region" description="C3H1-type" evidence="5">
    <location>
        <begin position="299"/>
        <end position="327"/>
    </location>
</feature>
<dbReference type="InterPro" id="IPR000571">
    <property type="entry name" value="Znf_CCCH"/>
</dbReference>
<feature type="region of interest" description="Disordered" evidence="6">
    <location>
        <begin position="342"/>
        <end position="381"/>
    </location>
</feature>
<keyword evidence="4 5" id="KW-0862">Zinc</keyword>
<feature type="domain" description="C3H1-type" evidence="7">
    <location>
        <begin position="193"/>
        <end position="221"/>
    </location>
</feature>
<dbReference type="SUPFAM" id="SSF90229">
    <property type="entry name" value="CCCH zinc finger"/>
    <property type="match status" value="3"/>
</dbReference>
<dbReference type="GO" id="GO:0008270">
    <property type="term" value="F:zinc ion binding"/>
    <property type="evidence" value="ECO:0007669"/>
    <property type="project" value="UniProtKB-KW"/>
</dbReference>
<reference evidence="8 9" key="1">
    <citation type="journal article" date="2016" name="Sci. Rep.">
        <title>Peltaster fructicola genome reveals evolution from an invasive phytopathogen to an ectophytic parasite.</title>
        <authorList>
            <person name="Xu C."/>
            <person name="Chen H."/>
            <person name="Gleason M.L."/>
            <person name="Xu J.R."/>
            <person name="Liu H."/>
            <person name="Zhang R."/>
            <person name="Sun G."/>
        </authorList>
    </citation>
    <scope>NUCLEOTIDE SEQUENCE [LARGE SCALE GENOMIC DNA]</scope>
    <source>
        <strain evidence="8 9">LNHT1506</strain>
    </source>
</reference>
<evidence type="ECO:0000256" key="5">
    <source>
        <dbReference type="PROSITE-ProRule" id="PRU00723"/>
    </source>
</evidence>
<dbReference type="EMBL" id="CP051140">
    <property type="protein sequence ID" value="QIW96961.1"/>
    <property type="molecule type" value="Genomic_DNA"/>
</dbReference>
<sequence length="381" mass="42284">MSEDAALRAQIASLSGRIDAVRGPPPTLPRPFHRVHQHQWTPYPPTHHQPFRNRTLVNTPATPAPTDTYNNSTTSSTDTALVKTRGLNNQLMTQATYEREQRSRQMKPPPAKRARYGTERLSRSTPVLTPLRVLEIEGIKFEMKEDGTKLTRVDADPRQTPRKAIIAGIEYLRTKNGNLLRQGVSKDTAVPAEPPRPQCTNFTKNGTCAFGPKCHFAHDPKKVAICKTFLQRGSCPNGEYCDLSHTLDYHRVPACSHFQRDACNNDKCAYPHVHIAPGAEVCRPFATLGFCDVGLNCDKRHVFECPDYANTGECPNIAKCRLAHVMHAGKQRVARRAAAAAAAGDSEVEDDGDEDINRKPAQKRSSRDTQLADNVDYVALS</sequence>
<accession>A0A6H0XQB8</accession>
<keyword evidence="3 5" id="KW-0863">Zinc-finger</keyword>
<feature type="zinc finger region" description="C3H1-type" evidence="5">
    <location>
        <begin position="193"/>
        <end position="221"/>
    </location>
</feature>
<keyword evidence="9" id="KW-1185">Reference proteome</keyword>
<evidence type="ECO:0000313" key="9">
    <source>
        <dbReference type="Proteomes" id="UP000503462"/>
    </source>
</evidence>
<dbReference type="GO" id="GO:0005634">
    <property type="term" value="C:nucleus"/>
    <property type="evidence" value="ECO:0007669"/>
    <property type="project" value="TreeGrafter"/>
</dbReference>
<proteinExistence type="predicted"/>
<dbReference type="AlphaFoldDB" id="A0A6H0XQB8"/>
<evidence type="ECO:0000259" key="7">
    <source>
        <dbReference type="PROSITE" id="PS50103"/>
    </source>
</evidence>
<organism evidence="8 9">
    <name type="scientific">Peltaster fructicola</name>
    <dbReference type="NCBI Taxonomy" id="286661"/>
    <lineage>
        <taxon>Eukaryota</taxon>
        <taxon>Fungi</taxon>
        <taxon>Dikarya</taxon>
        <taxon>Ascomycota</taxon>
        <taxon>Pezizomycotina</taxon>
        <taxon>Dothideomycetes</taxon>
        <taxon>Dothideomycetes incertae sedis</taxon>
        <taxon>Peltaster</taxon>
    </lineage>
</organism>
<dbReference type="PANTHER" id="PTHR46156:SF1">
    <property type="entry name" value="ZINC FINGER CCCH DOMAIN-CONTAINING PROTEIN 3"/>
    <property type="match status" value="1"/>
</dbReference>
<evidence type="ECO:0000256" key="6">
    <source>
        <dbReference type="SAM" id="MobiDB-lite"/>
    </source>
</evidence>
<dbReference type="Gene3D" id="4.10.1000.10">
    <property type="entry name" value="Zinc finger, CCCH-type"/>
    <property type="match status" value="3"/>
</dbReference>
<evidence type="ECO:0000256" key="3">
    <source>
        <dbReference type="ARBA" id="ARBA00022771"/>
    </source>
</evidence>
<evidence type="ECO:0000256" key="4">
    <source>
        <dbReference type="ARBA" id="ARBA00022833"/>
    </source>
</evidence>
<dbReference type="Proteomes" id="UP000503462">
    <property type="component" value="Chromosome 2"/>
</dbReference>
<evidence type="ECO:0000256" key="2">
    <source>
        <dbReference type="ARBA" id="ARBA00022737"/>
    </source>
</evidence>
<name>A0A6H0XQB8_9PEZI</name>
<dbReference type="FunFam" id="4.10.1000.10:FF:000035">
    <property type="entry name" value="CCCH zinc finger protein, variant"/>
    <property type="match status" value="1"/>
</dbReference>
<evidence type="ECO:0000256" key="1">
    <source>
        <dbReference type="ARBA" id="ARBA00022723"/>
    </source>
</evidence>
<dbReference type="PANTHER" id="PTHR46156">
    <property type="entry name" value="CCCH ZINGC FINGER"/>
    <property type="match status" value="1"/>
</dbReference>